<dbReference type="AlphaFoldDB" id="A0A7V5UFI1"/>
<accession>A0A7V5UFI1</accession>
<protein>
    <submittedName>
        <fullName evidence="1">Uncharacterized protein</fullName>
    </submittedName>
</protein>
<comment type="caution">
    <text evidence="1">The sequence shown here is derived from an EMBL/GenBank/DDBJ whole genome shotgun (WGS) entry which is preliminary data.</text>
</comment>
<dbReference type="EMBL" id="DROD01000583">
    <property type="protein sequence ID" value="HHJ53338.1"/>
    <property type="molecule type" value="Genomic_DNA"/>
</dbReference>
<gene>
    <name evidence="1" type="ORF">ENJ89_09110</name>
</gene>
<reference evidence="1" key="1">
    <citation type="journal article" date="2020" name="mSystems">
        <title>Genome- and Community-Level Interaction Insights into Carbon Utilization and Element Cycling Functions of Hydrothermarchaeota in Hydrothermal Sediment.</title>
        <authorList>
            <person name="Zhou Z."/>
            <person name="Liu Y."/>
            <person name="Xu W."/>
            <person name="Pan J."/>
            <person name="Luo Z.H."/>
            <person name="Li M."/>
        </authorList>
    </citation>
    <scope>NUCLEOTIDE SEQUENCE [LARGE SCALE GENOMIC DNA]</scope>
    <source>
        <strain evidence="1">HyVt-527</strain>
    </source>
</reference>
<dbReference type="Proteomes" id="UP000886124">
    <property type="component" value="Unassembled WGS sequence"/>
</dbReference>
<organism evidence="1">
    <name type="scientific">Caldithrix abyssi</name>
    <dbReference type="NCBI Taxonomy" id="187145"/>
    <lineage>
        <taxon>Bacteria</taxon>
        <taxon>Pseudomonadati</taxon>
        <taxon>Calditrichota</taxon>
        <taxon>Calditrichia</taxon>
        <taxon>Calditrichales</taxon>
        <taxon>Calditrichaceae</taxon>
        <taxon>Caldithrix</taxon>
    </lineage>
</organism>
<evidence type="ECO:0000313" key="1">
    <source>
        <dbReference type="EMBL" id="HHJ53338.1"/>
    </source>
</evidence>
<proteinExistence type="predicted"/>
<sequence>MSFQNILDGNLEIQSLDDEQGRRYYSIKLTFSEKDVLTVYRNSMDELVNELPDIISSAIQARILSDISTVN</sequence>
<name>A0A7V5UFI1_CALAY</name>